<comment type="subcellular location">
    <subcellularLocation>
        <location evidence="1">Periplasm</location>
    </subcellularLocation>
</comment>
<dbReference type="SUPFAM" id="SSF53850">
    <property type="entry name" value="Periplasmic binding protein-like II"/>
    <property type="match status" value="1"/>
</dbReference>
<dbReference type="Pfam" id="PF09084">
    <property type="entry name" value="NMT1"/>
    <property type="match status" value="1"/>
</dbReference>
<evidence type="ECO:0000256" key="2">
    <source>
        <dbReference type="ARBA" id="ARBA00010742"/>
    </source>
</evidence>
<dbReference type="GO" id="GO:0042597">
    <property type="term" value="C:periplasmic space"/>
    <property type="evidence" value="ECO:0007669"/>
    <property type="project" value="UniProtKB-SubCell"/>
</dbReference>
<dbReference type="EMBL" id="MH908917">
    <property type="protein sequence ID" value="AYM54135.1"/>
    <property type="molecule type" value="Genomic_DNA"/>
</dbReference>
<evidence type="ECO:0000256" key="1">
    <source>
        <dbReference type="ARBA" id="ARBA00004418"/>
    </source>
</evidence>
<dbReference type="PANTHER" id="PTHR30024:SF47">
    <property type="entry name" value="TAURINE-BINDING PERIPLASMIC PROTEIN"/>
    <property type="match status" value="1"/>
</dbReference>
<dbReference type="InterPro" id="IPR015168">
    <property type="entry name" value="SsuA/THI5"/>
</dbReference>
<protein>
    <submittedName>
        <fullName evidence="5">Aliphatic sulfonates family ABC transporter periplasmic ligand-binding protein</fullName>
    </submittedName>
</protein>
<feature type="domain" description="SsuA/THI5-like" evidence="4">
    <location>
        <begin position="38"/>
        <end position="245"/>
    </location>
</feature>
<keyword evidence="3" id="KW-0732">Signal</keyword>
<organism evidence="5">
    <name type="scientific">Chondromyces catenulatus</name>
    <dbReference type="NCBI Taxonomy" id="1653841"/>
    <lineage>
        <taxon>Bacteria</taxon>
        <taxon>Pseudomonadati</taxon>
        <taxon>Myxococcota</taxon>
        <taxon>Polyangia</taxon>
        <taxon>Polyangiales</taxon>
        <taxon>Polyangiaceae</taxon>
        <taxon>Chondromyces</taxon>
    </lineage>
</organism>
<name>A0A3S5GY19_9BACT</name>
<reference evidence="5" key="1">
    <citation type="journal article" date="2018" name="J. Ind. Microbiol. Biotechnol.">
        <title>Genome mining reveals uncommon alkylpyrones as type III PKS products from myxobacteria.</title>
        <authorList>
            <person name="Hug J.J."/>
            <person name="Panter F."/>
            <person name="Krug D."/>
            <person name="Muller R."/>
        </authorList>
    </citation>
    <scope>NUCLEOTIDE SEQUENCE</scope>
    <source>
        <strain evidence="5">Sp. MSr9030</strain>
    </source>
</reference>
<evidence type="ECO:0000313" key="5">
    <source>
        <dbReference type="EMBL" id="AYM54135.1"/>
    </source>
</evidence>
<accession>A0A3S5GY19</accession>
<sequence length="328" mass="36092">MTLRRPFALLCLPILLVLVACGLTSKKPRAILLGLSDWPGHAPFYAAGKLGLYAPGQVEIKGFSSNFDRNRAFVQKRLDMLATPLFDALRIADEGVPLKVVLLFDYSSGGDGIVARREIAAVRDLKGKKVSAELGAITHFVLLTALGRAGLVESDVKIVNLSVPEAATAFAQGKLDAATLWDPHLSKQAAAEGAHRLFTSKEIPGQVIDVLIVHKDVAEQRPDEVRRVVHGWEQALAALRVRPEELASIMAREMNRKPEELRADFGGLELLDVAKNRELFALPEEDERSIWRAYAATVAFMSRHQLLKSPPREAKDILDPSFLDPRSN</sequence>
<proteinExistence type="inferred from homology"/>
<evidence type="ECO:0000256" key="3">
    <source>
        <dbReference type="ARBA" id="ARBA00022729"/>
    </source>
</evidence>
<dbReference type="CDD" id="cd13563">
    <property type="entry name" value="PBP2_SsuA_like_6"/>
    <property type="match status" value="1"/>
</dbReference>
<dbReference type="PROSITE" id="PS51257">
    <property type="entry name" value="PROKAR_LIPOPROTEIN"/>
    <property type="match status" value="1"/>
</dbReference>
<dbReference type="Gene3D" id="3.40.190.10">
    <property type="entry name" value="Periplasmic binding protein-like II"/>
    <property type="match status" value="2"/>
</dbReference>
<evidence type="ECO:0000259" key="4">
    <source>
        <dbReference type="Pfam" id="PF09084"/>
    </source>
</evidence>
<dbReference type="AlphaFoldDB" id="A0A3S5GY19"/>
<comment type="similarity">
    <text evidence="2">Belongs to the bacterial solute-binding protein SsuA/TauA family.</text>
</comment>
<dbReference type="PANTHER" id="PTHR30024">
    <property type="entry name" value="ALIPHATIC SULFONATES-BINDING PROTEIN-RELATED"/>
    <property type="match status" value="1"/>
</dbReference>